<evidence type="ECO:0000256" key="1">
    <source>
        <dbReference type="SAM" id="MobiDB-lite"/>
    </source>
</evidence>
<dbReference type="RefSeq" id="WP_283924758.1">
    <property type="nucleotide sequence ID" value="NZ_CP126084.1"/>
</dbReference>
<feature type="compositionally biased region" description="Low complexity" evidence="1">
    <location>
        <begin position="100"/>
        <end position="116"/>
    </location>
</feature>
<evidence type="ECO:0000313" key="3">
    <source>
        <dbReference type="EMBL" id="WHX47161.1"/>
    </source>
</evidence>
<gene>
    <name evidence="3" type="ORF">QNH46_13370</name>
</gene>
<protein>
    <submittedName>
        <fullName evidence="3">DUF4183 domain-containing protein</fullName>
    </submittedName>
</protein>
<sequence length="214" mass="22140">MRRNQRFCPRQSGRIIQRIIGQGPQVERGASCSPSQAGLVRGNGAPGQPGQEGAAGGRGPRGETGLQGAPGAIGPAGLPGAQGDRGMPGTQGPQGPPGSPGREGPQGPQGSPGEVPGITILPSAFRYFYFPPEELTGTVRIPAAWFTDDDGSLASEFQGMGMNGYSNLFINGVMQERSLYRLTTADLTLILEGDTILAGAPIIVENISFAARIQ</sequence>
<feature type="region of interest" description="Disordered" evidence="1">
    <location>
        <begin position="23"/>
        <end position="116"/>
    </location>
</feature>
<reference evidence="3" key="1">
    <citation type="submission" date="2023-05" db="EMBL/GenBank/DDBJ databases">
        <title>Comparative genomics of Bacillaceae isolates and their secondary metabolite potential.</title>
        <authorList>
            <person name="Song L."/>
            <person name="Nielsen L.J."/>
            <person name="Mohite O."/>
            <person name="Xu X."/>
            <person name="Weber T."/>
            <person name="Kovacs A.T."/>
        </authorList>
    </citation>
    <scope>NUCLEOTIDE SEQUENCE</scope>
    <source>
        <strain evidence="3">B2_4</strain>
    </source>
</reference>
<dbReference type="PANTHER" id="PTHR24637:SF421">
    <property type="entry name" value="CUTICLE COLLAGEN DPY-2"/>
    <property type="match status" value="1"/>
</dbReference>
<evidence type="ECO:0000259" key="2">
    <source>
        <dbReference type="Pfam" id="PF13799"/>
    </source>
</evidence>
<dbReference type="AlphaFoldDB" id="A0AA95I204"/>
<feature type="compositionally biased region" description="Low complexity" evidence="1">
    <location>
        <begin position="42"/>
        <end position="52"/>
    </location>
</feature>
<dbReference type="InterPro" id="IPR008160">
    <property type="entry name" value="Collagen"/>
</dbReference>
<accession>A0AA95I204</accession>
<dbReference type="Pfam" id="PF13799">
    <property type="entry name" value="DUF4183"/>
    <property type="match status" value="1"/>
</dbReference>
<evidence type="ECO:0000313" key="4">
    <source>
        <dbReference type="Proteomes" id="UP001177943"/>
    </source>
</evidence>
<dbReference type="Proteomes" id="UP001177943">
    <property type="component" value="Chromosome"/>
</dbReference>
<feature type="compositionally biased region" description="Low complexity" evidence="1">
    <location>
        <begin position="63"/>
        <end position="93"/>
    </location>
</feature>
<organism evidence="3 4">
    <name type="scientific">Paenibacillus woosongensis</name>
    <dbReference type="NCBI Taxonomy" id="307580"/>
    <lineage>
        <taxon>Bacteria</taxon>
        <taxon>Bacillati</taxon>
        <taxon>Bacillota</taxon>
        <taxon>Bacilli</taxon>
        <taxon>Bacillales</taxon>
        <taxon>Paenibacillaceae</taxon>
        <taxon>Paenibacillus</taxon>
    </lineage>
</organism>
<name>A0AA95I204_9BACL</name>
<feature type="domain" description="DUF4183" evidence="2">
    <location>
        <begin position="143"/>
        <end position="205"/>
    </location>
</feature>
<dbReference type="PANTHER" id="PTHR24637">
    <property type="entry name" value="COLLAGEN"/>
    <property type="match status" value="1"/>
</dbReference>
<dbReference type="Pfam" id="PF01391">
    <property type="entry name" value="Collagen"/>
    <property type="match status" value="1"/>
</dbReference>
<proteinExistence type="predicted"/>
<dbReference type="KEGG" id="pwn:QNH46_13370"/>
<dbReference type="InterPro" id="IPR025237">
    <property type="entry name" value="DUF4183"/>
</dbReference>
<dbReference type="EMBL" id="CP126084">
    <property type="protein sequence ID" value="WHX47161.1"/>
    <property type="molecule type" value="Genomic_DNA"/>
</dbReference>